<reference evidence="2 3" key="1">
    <citation type="journal article" date="2021" name="Genome Biol. Evol.">
        <title>Complete Genome Sequencing of a Novel Gloeobacter Species from a Waterfall Cave in Mexico.</title>
        <authorList>
            <person name="Saw J.H."/>
            <person name="Cardona T."/>
            <person name="Montejano G."/>
        </authorList>
    </citation>
    <scope>NUCLEOTIDE SEQUENCE [LARGE SCALE GENOMIC DNA]</scope>
    <source>
        <strain evidence="2">MG652769</strain>
    </source>
</reference>
<evidence type="ECO:0000256" key="1">
    <source>
        <dbReference type="SAM" id="MobiDB-lite"/>
    </source>
</evidence>
<accession>A0ABY3PRA3</accession>
<dbReference type="EMBL" id="CP063845">
    <property type="protein sequence ID" value="UFP95962.1"/>
    <property type="molecule type" value="Genomic_DNA"/>
</dbReference>
<dbReference type="RefSeq" id="WP_230843200.1">
    <property type="nucleotide sequence ID" value="NZ_CP063845.1"/>
</dbReference>
<dbReference type="Gene3D" id="1.10.490.30">
    <property type="entry name" value="Colicin"/>
    <property type="match status" value="1"/>
</dbReference>
<dbReference type="Proteomes" id="UP001054846">
    <property type="component" value="Chromosome"/>
</dbReference>
<dbReference type="PANTHER" id="PTHR21525:SF9">
    <property type="entry name" value="CHANNEL_COLICIN DOMAIN-CONTAINING PROTEIN"/>
    <property type="match status" value="1"/>
</dbReference>
<organism evidence="2 3">
    <name type="scientific">Gloeobacter morelensis MG652769</name>
    <dbReference type="NCBI Taxonomy" id="2781736"/>
    <lineage>
        <taxon>Bacteria</taxon>
        <taxon>Bacillati</taxon>
        <taxon>Cyanobacteriota</taxon>
        <taxon>Cyanophyceae</taxon>
        <taxon>Gloeobacterales</taxon>
        <taxon>Gloeobacteraceae</taxon>
        <taxon>Gloeobacter</taxon>
        <taxon>Gloeobacter morelensis</taxon>
    </lineage>
</organism>
<proteinExistence type="predicted"/>
<dbReference type="PANTHER" id="PTHR21525">
    <property type="entry name" value="MOTILE SPERM PROTEIN"/>
    <property type="match status" value="1"/>
</dbReference>
<protein>
    <submittedName>
        <fullName evidence="2">Uncharacterized protein</fullName>
    </submittedName>
</protein>
<dbReference type="InterPro" id="IPR038283">
    <property type="entry name" value="Channel_colicin_C_sf"/>
</dbReference>
<evidence type="ECO:0000313" key="3">
    <source>
        <dbReference type="Proteomes" id="UP001054846"/>
    </source>
</evidence>
<feature type="region of interest" description="Disordered" evidence="1">
    <location>
        <begin position="28"/>
        <end position="51"/>
    </location>
</feature>
<keyword evidence="3" id="KW-1185">Reference proteome</keyword>
<sequence>MTSGTLASINVRAVLILPAHFSSGTEVSVGTNEQYTADTEEPTGFGRPYPVDNADTGDVELFATGADLGDAGWENFSRGLNAHGLEADNTGQLSYDTAFGELTDPQAWYDSDLSVHRAQQQPHPWIDQQEIEPAFEDPAADACSQGAEAFATGEYNVDGLVDVYGGEPFVQGSSAVSSDWEATTLSWENTGEKGAEGAFQDSGDVDKYAPTRDAFPDSGVSQTSLAFDNEQTGSDDSAAWEPFSEWVATDKTDVAGQDYWAIDSASIDAQEGVGDESPRVLQAQLRVEVDGADAGELASTTEEGLVTEWLTDVGKASLSGLGLVQELTYPIWKQFEEPQGKPKNFNLSFRDISGFPEPTGHAYINRMDSLTGNPQKWKGLRLDYGPFPVKDLASGNFKKDPLTGKKMYEVGWHWNQDGSERAFGIKNHTEIDAGTFPEALGRTLKEAKQLGRAALVGGVFLDAWAMGSAIYTGLHSGEWNPAVVEGARITGGWAGGWAAAQAGGGLGATLGTTMLPGVGTIVGGAVGGLAGGALGYFGGSAAGEAVAEQATGVPHPKP</sequence>
<gene>
    <name evidence="2" type="ORF">ISF26_07015</name>
</gene>
<evidence type="ECO:0000313" key="2">
    <source>
        <dbReference type="EMBL" id="UFP95962.1"/>
    </source>
</evidence>
<feature type="region of interest" description="Disordered" evidence="1">
    <location>
        <begin position="191"/>
        <end position="221"/>
    </location>
</feature>
<name>A0ABY3PRA3_9CYAN</name>
<feature type="compositionally biased region" description="Polar residues" evidence="1">
    <location>
        <begin position="28"/>
        <end position="37"/>
    </location>
</feature>